<organism evidence="3 4">
    <name type="scientific">Prevotella lacticifex</name>
    <dbReference type="NCBI Taxonomy" id="2854755"/>
    <lineage>
        <taxon>Bacteria</taxon>
        <taxon>Pseudomonadati</taxon>
        <taxon>Bacteroidota</taxon>
        <taxon>Bacteroidia</taxon>
        <taxon>Bacteroidales</taxon>
        <taxon>Prevotellaceae</taxon>
        <taxon>Prevotella</taxon>
    </lineage>
</organism>
<dbReference type="Gene3D" id="2.60.40.10">
    <property type="entry name" value="Immunoglobulins"/>
    <property type="match status" value="1"/>
</dbReference>
<dbReference type="Pfam" id="PF03629">
    <property type="entry name" value="SASA"/>
    <property type="match status" value="1"/>
</dbReference>
<dbReference type="Proteomes" id="UP000825483">
    <property type="component" value="Unassembled WGS sequence"/>
</dbReference>
<dbReference type="InterPro" id="IPR036514">
    <property type="entry name" value="SGNH_hydro_sf"/>
</dbReference>
<evidence type="ECO:0000313" key="4">
    <source>
        <dbReference type="Proteomes" id="UP000825483"/>
    </source>
</evidence>
<dbReference type="PANTHER" id="PTHR22901">
    <property type="entry name" value="SIALATE O-ACETYLESTERASE"/>
    <property type="match status" value="1"/>
</dbReference>
<dbReference type="AlphaFoldDB" id="A0A9R1CBW3"/>
<dbReference type="GO" id="GO:0001681">
    <property type="term" value="F:sialate O-acetylesterase activity"/>
    <property type="evidence" value="ECO:0007669"/>
    <property type="project" value="InterPro"/>
</dbReference>
<dbReference type="InterPro" id="IPR013783">
    <property type="entry name" value="Ig-like_fold"/>
</dbReference>
<dbReference type="Gene3D" id="3.40.50.1110">
    <property type="entry name" value="SGNH hydrolase"/>
    <property type="match status" value="1"/>
</dbReference>
<evidence type="ECO:0000259" key="2">
    <source>
        <dbReference type="Pfam" id="PF03629"/>
    </source>
</evidence>
<gene>
    <name evidence="3" type="ORF">PRLR5076_25910</name>
</gene>
<dbReference type="EMBL" id="BPUB01000002">
    <property type="protein sequence ID" value="GJG59740.1"/>
    <property type="molecule type" value="Genomic_DNA"/>
</dbReference>
<dbReference type="PANTHER" id="PTHR22901:SF0">
    <property type="entry name" value="SIALATE O-ACETYLESTERASE"/>
    <property type="match status" value="1"/>
</dbReference>
<comment type="caution">
    <text evidence="3">The sequence shown here is derived from an EMBL/GenBank/DDBJ whole genome shotgun (WGS) entry which is preliminary data.</text>
</comment>
<accession>A0A9R1CBW3</accession>
<name>A0A9R1CBW3_9BACT</name>
<evidence type="ECO:0000256" key="1">
    <source>
        <dbReference type="ARBA" id="ARBA00022801"/>
    </source>
</evidence>
<evidence type="ECO:0000313" key="3">
    <source>
        <dbReference type="EMBL" id="GJG59740.1"/>
    </source>
</evidence>
<keyword evidence="4" id="KW-1185">Reference proteome</keyword>
<feature type="domain" description="Sialate O-acetylesterase" evidence="2">
    <location>
        <begin position="89"/>
        <end position="293"/>
    </location>
</feature>
<proteinExistence type="predicted"/>
<sequence>MAQAKVVMPRFFGDGMVLQQNTRCRLWGTAAAGKTLIVRPSWNGHGYTTKVDAGGRWTLEVPTPSAGGPYDITLSDGDRLTIRNVLIGEVWICSGQSNMEMPMKGFKAQPVEGADADLLSCRDPRLRLFTVSRNATAQPVDTVVGQWDEATAATVRQFSATAYYFGKALRQSLDVPVGLIVVSWGGSACEAWMNRKRMDPAWLDPFKCGGDSVTTADVKRLHQRCPTALYNGMLHPLVGLSMRGVIWYQGEENVSRASTYADQLSTMIQGWRREWGQGDFPFYYCQIAPYDYSLIGWNYNSAFLREQQSRVEALVPNSRMAVLMDAGLKRGIHPRKKRQAGDRLALLALGNTYGMARLPDYAKYKNVEFHGDTAVVAFDNSREWIYFDNGTPADNYEIAGSDHVFHKAQAWITRNRLYLRSDSVRQPVAVRYAFHDWADGDLMHDGLPVSSFRSDNW</sequence>
<dbReference type="InterPro" id="IPR005181">
    <property type="entry name" value="SASA"/>
</dbReference>
<keyword evidence="1" id="KW-0378">Hydrolase</keyword>
<dbReference type="GO" id="GO:0005975">
    <property type="term" value="P:carbohydrate metabolic process"/>
    <property type="evidence" value="ECO:0007669"/>
    <property type="project" value="TreeGrafter"/>
</dbReference>
<dbReference type="InterPro" id="IPR039329">
    <property type="entry name" value="SIAE"/>
</dbReference>
<reference evidence="3" key="1">
    <citation type="journal article" date="2022" name="Int. J. Syst. Evol. Microbiol.">
        <title>Prevotella lacticifex sp. nov., isolated from the rumen of cows.</title>
        <authorList>
            <person name="Shinkai T."/>
            <person name="Ikeyama N."/>
            <person name="Kumagai M."/>
            <person name="Ohmori H."/>
            <person name="Sakamoto M."/>
            <person name="Ohkuma M."/>
            <person name="Mitsumori M."/>
        </authorList>
    </citation>
    <scope>NUCLEOTIDE SEQUENCE</scope>
    <source>
        <strain evidence="3">R5076</strain>
    </source>
</reference>
<protein>
    <submittedName>
        <fullName evidence="3">9-O-acetylesterase</fullName>
    </submittedName>
</protein>
<dbReference type="SUPFAM" id="SSF52266">
    <property type="entry name" value="SGNH hydrolase"/>
    <property type="match status" value="1"/>
</dbReference>